<name>A0A7V5U1J5_9PROT</name>
<dbReference type="AlphaFoldDB" id="A0A7V5U1J5"/>
<comment type="caution">
    <text evidence="1">The sequence shown here is derived from an EMBL/GenBank/DDBJ whole genome shotgun (WGS) entry which is preliminary data.</text>
</comment>
<sequence length="116" mass="13142">MYFGQYGEKKKGPETMSQAHMRPVMRPVKSLLQVSRKRNAYIRTREGINSNKSGNTSFINDVVIVCPVNISNLFILRPVSFVLTSLPCFKWLFLCDGTRAKIELGVSKDQNPMCAK</sequence>
<dbReference type="Proteomes" id="UP000885806">
    <property type="component" value="Unassembled WGS sequence"/>
</dbReference>
<gene>
    <name evidence="1" type="ORF">ENK01_04220</name>
</gene>
<organism evidence="1">
    <name type="scientific">Hellea balneolensis</name>
    <dbReference type="NCBI Taxonomy" id="287478"/>
    <lineage>
        <taxon>Bacteria</taxon>
        <taxon>Pseudomonadati</taxon>
        <taxon>Pseudomonadota</taxon>
        <taxon>Alphaproteobacteria</taxon>
        <taxon>Maricaulales</taxon>
        <taxon>Robiginitomaculaceae</taxon>
        <taxon>Hellea</taxon>
    </lineage>
</organism>
<evidence type="ECO:0000313" key="1">
    <source>
        <dbReference type="EMBL" id="HHI89140.1"/>
    </source>
</evidence>
<proteinExistence type="predicted"/>
<dbReference type="EMBL" id="DROP01000283">
    <property type="protein sequence ID" value="HHI89140.1"/>
    <property type="molecule type" value="Genomic_DNA"/>
</dbReference>
<accession>A0A7V5U1J5</accession>
<protein>
    <submittedName>
        <fullName evidence="1">Uncharacterized protein</fullName>
    </submittedName>
</protein>
<reference evidence="1" key="1">
    <citation type="journal article" date="2020" name="mSystems">
        <title>Genome- and Community-Level Interaction Insights into Carbon Utilization and Element Cycling Functions of Hydrothermarchaeota in Hydrothermal Sediment.</title>
        <authorList>
            <person name="Zhou Z."/>
            <person name="Liu Y."/>
            <person name="Xu W."/>
            <person name="Pan J."/>
            <person name="Luo Z.H."/>
            <person name="Li M."/>
        </authorList>
    </citation>
    <scope>NUCLEOTIDE SEQUENCE [LARGE SCALE GENOMIC DNA]</scope>
    <source>
        <strain evidence="1">HyVt-538</strain>
    </source>
</reference>